<reference evidence="1 2" key="1">
    <citation type="submission" date="2018-11" db="EMBL/GenBank/DDBJ databases">
        <authorList>
            <consortium name="Pathogen Informatics"/>
        </authorList>
    </citation>
    <scope>NUCLEOTIDE SEQUENCE [LARGE SCALE GENOMIC DNA]</scope>
</reference>
<protein>
    <submittedName>
        <fullName evidence="3">Secreted protein</fullName>
    </submittedName>
</protein>
<evidence type="ECO:0000313" key="3">
    <source>
        <dbReference type="WBParaSite" id="HPBE_0002352801-mRNA-1"/>
    </source>
</evidence>
<name>A0A183GLF8_HELPZ</name>
<gene>
    <name evidence="1" type="ORF">HPBE_LOCUS23528</name>
</gene>
<organism evidence="2 3">
    <name type="scientific">Heligmosomoides polygyrus</name>
    <name type="common">Parasitic roundworm</name>
    <dbReference type="NCBI Taxonomy" id="6339"/>
    <lineage>
        <taxon>Eukaryota</taxon>
        <taxon>Metazoa</taxon>
        <taxon>Ecdysozoa</taxon>
        <taxon>Nematoda</taxon>
        <taxon>Chromadorea</taxon>
        <taxon>Rhabditida</taxon>
        <taxon>Rhabditina</taxon>
        <taxon>Rhabditomorpha</taxon>
        <taxon>Strongyloidea</taxon>
        <taxon>Heligmosomidae</taxon>
        <taxon>Heligmosomoides</taxon>
    </lineage>
</organism>
<keyword evidence="2" id="KW-1185">Reference proteome</keyword>
<accession>A0A183GLF8</accession>
<reference evidence="3" key="2">
    <citation type="submission" date="2019-09" db="UniProtKB">
        <authorList>
            <consortium name="WormBaseParasite"/>
        </authorList>
    </citation>
    <scope>IDENTIFICATION</scope>
</reference>
<dbReference type="EMBL" id="UZAH01035166">
    <property type="protein sequence ID" value="VDP39407.1"/>
    <property type="molecule type" value="Genomic_DNA"/>
</dbReference>
<evidence type="ECO:0000313" key="2">
    <source>
        <dbReference type="Proteomes" id="UP000050761"/>
    </source>
</evidence>
<dbReference type="AlphaFoldDB" id="A0A183GLF8"/>
<dbReference type="WBParaSite" id="HPBE_0002352801-mRNA-1">
    <property type="protein sequence ID" value="HPBE_0002352801-mRNA-1"/>
    <property type="gene ID" value="HPBE_0002352801"/>
</dbReference>
<accession>A0A3P8CH59</accession>
<dbReference type="Proteomes" id="UP000050761">
    <property type="component" value="Unassembled WGS sequence"/>
</dbReference>
<proteinExistence type="predicted"/>
<evidence type="ECO:0000313" key="1">
    <source>
        <dbReference type="EMBL" id="VDP39407.1"/>
    </source>
</evidence>
<sequence>MLSLRGGWRSGWAPLEAWVAASANTKLLKTTPRNNGENADGWRIRSAYSIRKQTNQQAPTVSEQSRKYSACWKRPVTRPSTSGAFVWRDEPSKGSQYVSIKAFWFLT</sequence>